<dbReference type="STRING" id="200361.A0A453RLD7"/>
<name>A0A453RLD7_AEGTS</name>
<dbReference type="PANTHER" id="PTHR33116">
    <property type="entry name" value="REVERSE TRANSCRIPTASE ZINC-BINDING DOMAIN-CONTAINING PROTEIN-RELATED-RELATED"/>
    <property type="match status" value="1"/>
</dbReference>
<evidence type="ECO:0000313" key="4">
    <source>
        <dbReference type="Proteomes" id="UP000015105"/>
    </source>
</evidence>
<keyword evidence="1" id="KW-0472">Membrane</keyword>
<dbReference type="EnsemblPlants" id="AET7Gv20623300.2">
    <property type="protein sequence ID" value="AET7Gv20623300.2"/>
    <property type="gene ID" value="AET7Gv20623300"/>
</dbReference>
<keyword evidence="4" id="KW-1185">Reference proteome</keyword>
<feature type="transmembrane region" description="Helical" evidence="1">
    <location>
        <begin position="234"/>
        <end position="254"/>
    </location>
</feature>
<dbReference type="InterPro" id="IPR043502">
    <property type="entry name" value="DNA/RNA_pol_sf"/>
</dbReference>
<protein>
    <recommendedName>
        <fullName evidence="2">Reverse transcriptase domain-containing protein</fullName>
    </recommendedName>
</protein>
<dbReference type="CDD" id="cd01650">
    <property type="entry name" value="RT_nLTR_like"/>
    <property type="match status" value="1"/>
</dbReference>
<dbReference type="AlphaFoldDB" id="A0A453RLD7"/>
<dbReference type="Gramene" id="AET7Gv20623300.2">
    <property type="protein sequence ID" value="AET7Gv20623300.2"/>
    <property type="gene ID" value="AET7Gv20623300"/>
</dbReference>
<reference evidence="3" key="5">
    <citation type="journal article" date="2021" name="G3 (Bethesda)">
        <title>Aegilops tauschii genome assembly Aet v5.0 features greater sequence contiguity and improved annotation.</title>
        <authorList>
            <person name="Wang L."/>
            <person name="Zhu T."/>
            <person name="Rodriguez J.C."/>
            <person name="Deal K.R."/>
            <person name="Dubcovsky J."/>
            <person name="McGuire P.E."/>
            <person name="Lux T."/>
            <person name="Spannagl M."/>
            <person name="Mayer K.F.X."/>
            <person name="Baldrich P."/>
            <person name="Meyers B.C."/>
            <person name="Huo N."/>
            <person name="Gu Y.Q."/>
            <person name="Zhou H."/>
            <person name="Devos K.M."/>
            <person name="Bennetzen J.L."/>
            <person name="Unver T."/>
            <person name="Budak H."/>
            <person name="Gulick P.J."/>
            <person name="Galiba G."/>
            <person name="Kalapos B."/>
            <person name="Nelson D.R."/>
            <person name="Li P."/>
            <person name="You F.M."/>
            <person name="Luo M.C."/>
            <person name="Dvorak J."/>
        </authorList>
    </citation>
    <scope>NUCLEOTIDE SEQUENCE [LARGE SCALE GENOMIC DNA]</scope>
    <source>
        <strain evidence="3">cv. AL8/78</strain>
    </source>
</reference>
<evidence type="ECO:0000259" key="2">
    <source>
        <dbReference type="PROSITE" id="PS50878"/>
    </source>
</evidence>
<dbReference type="Pfam" id="PF00078">
    <property type="entry name" value="RVT_1"/>
    <property type="match status" value="1"/>
</dbReference>
<feature type="domain" description="Reverse transcriptase" evidence="2">
    <location>
        <begin position="1"/>
        <end position="199"/>
    </location>
</feature>
<evidence type="ECO:0000313" key="3">
    <source>
        <dbReference type="EnsemblPlants" id="AET7Gv20623300.2"/>
    </source>
</evidence>
<reference evidence="4" key="1">
    <citation type="journal article" date="2014" name="Science">
        <title>Ancient hybridizations among the ancestral genomes of bread wheat.</title>
        <authorList>
            <consortium name="International Wheat Genome Sequencing Consortium,"/>
            <person name="Marcussen T."/>
            <person name="Sandve S.R."/>
            <person name="Heier L."/>
            <person name="Spannagl M."/>
            <person name="Pfeifer M."/>
            <person name="Jakobsen K.S."/>
            <person name="Wulff B.B."/>
            <person name="Steuernagel B."/>
            <person name="Mayer K.F."/>
            <person name="Olsen O.A."/>
        </authorList>
    </citation>
    <scope>NUCLEOTIDE SEQUENCE [LARGE SCALE GENOMIC DNA]</scope>
    <source>
        <strain evidence="4">cv. AL8/78</strain>
    </source>
</reference>
<keyword evidence="1" id="KW-1133">Transmembrane helix</keyword>
<dbReference type="SUPFAM" id="SSF56672">
    <property type="entry name" value="DNA/RNA polymerases"/>
    <property type="match status" value="1"/>
</dbReference>
<keyword evidence="1" id="KW-0812">Transmembrane</keyword>
<dbReference type="PROSITE" id="PS50878">
    <property type="entry name" value="RT_POL"/>
    <property type="match status" value="1"/>
</dbReference>
<reference evidence="3" key="3">
    <citation type="journal article" date="2017" name="Nature">
        <title>Genome sequence of the progenitor of the wheat D genome Aegilops tauschii.</title>
        <authorList>
            <person name="Luo M.C."/>
            <person name="Gu Y.Q."/>
            <person name="Puiu D."/>
            <person name="Wang H."/>
            <person name="Twardziok S.O."/>
            <person name="Deal K.R."/>
            <person name="Huo N."/>
            <person name="Zhu T."/>
            <person name="Wang L."/>
            <person name="Wang Y."/>
            <person name="McGuire P.E."/>
            <person name="Liu S."/>
            <person name="Long H."/>
            <person name="Ramasamy R.K."/>
            <person name="Rodriguez J.C."/>
            <person name="Van S.L."/>
            <person name="Yuan L."/>
            <person name="Wang Z."/>
            <person name="Xia Z."/>
            <person name="Xiao L."/>
            <person name="Anderson O.D."/>
            <person name="Ouyang S."/>
            <person name="Liang Y."/>
            <person name="Zimin A.V."/>
            <person name="Pertea G."/>
            <person name="Qi P."/>
            <person name="Bennetzen J.L."/>
            <person name="Dai X."/>
            <person name="Dawson M.W."/>
            <person name="Muller H.G."/>
            <person name="Kugler K."/>
            <person name="Rivarola-Duarte L."/>
            <person name="Spannagl M."/>
            <person name="Mayer K.F.X."/>
            <person name="Lu F.H."/>
            <person name="Bevan M.W."/>
            <person name="Leroy P."/>
            <person name="Li P."/>
            <person name="You F.M."/>
            <person name="Sun Q."/>
            <person name="Liu Z."/>
            <person name="Lyons E."/>
            <person name="Wicker T."/>
            <person name="Salzberg S.L."/>
            <person name="Devos K.M."/>
            <person name="Dvorak J."/>
        </authorList>
    </citation>
    <scope>NUCLEOTIDE SEQUENCE [LARGE SCALE GENOMIC DNA]</scope>
    <source>
        <strain evidence="3">cv. AL8/78</strain>
    </source>
</reference>
<dbReference type="InterPro" id="IPR000477">
    <property type="entry name" value="RT_dom"/>
</dbReference>
<reference evidence="3" key="4">
    <citation type="submission" date="2019-03" db="UniProtKB">
        <authorList>
            <consortium name="EnsemblPlants"/>
        </authorList>
    </citation>
    <scope>IDENTIFICATION</scope>
</reference>
<accession>A0A453RLD7</accession>
<organism evidence="3 4">
    <name type="scientific">Aegilops tauschii subsp. strangulata</name>
    <name type="common">Goatgrass</name>
    <dbReference type="NCBI Taxonomy" id="200361"/>
    <lineage>
        <taxon>Eukaryota</taxon>
        <taxon>Viridiplantae</taxon>
        <taxon>Streptophyta</taxon>
        <taxon>Embryophyta</taxon>
        <taxon>Tracheophyta</taxon>
        <taxon>Spermatophyta</taxon>
        <taxon>Magnoliopsida</taxon>
        <taxon>Liliopsida</taxon>
        <taxon>Poales</taxon>
        <taxon>Poaceae</taxon>
        <taxon>BOP clade</taxon>
        <taxon>Pooideae</taxon>
        <taxon>Triticodae</taxon>
        <taxon>Triticeae</taxon>
        <taxon>Triticinae</taxon>
        <taxon>Aegilops</taxon>
    </lineage>
</organism>
<proteinExistence type="predicted"/>
<dbReference type="PANTHER" id="PTHR33116:SF78">
    <property type="entry name" value="OS12G0587133 PROTEIN"/>
    <property type="match status" value="1"/>
</dbReference>
<sequence>MLVQSTARQLHALRQPAIMLKLDISKAFDTVQWPFLFEVLRALGFGSRWLEWIAGLLVTSSTRIMVNGVPGAPIFNCKGLRQGGPLSPMLFILVMEPLHHLFRLAVDMEVLTPLASQGLRQRVSLFADDAIVFLKPTDNDLQACSRILRLFGTTSGLQVNFNKTAAIPIRCSDDEKALTAATLGCELETFPCRYLGLPLCLRKPSAAQLHSLVERIAQCLPKWKAATLPKSGRLTLVLSVLCSIPIHVMLALALPKKTMHAINRIIRGFLWCGKSQ</sequence>
<dbReference type="Proteomes" id="UP000015105">
    <property type="component" value="Chromosome 7D"/>
</dbReference>
<evidence type="ECO:0000256" key="1">
    <source>
        <dbReference type="SAM" id="Phobius"/>
    </source>
</evidence>
<reference evidence="4" key="2">
    <citation type="journal article" date="2017" name="Nat. Plants">
        <title>The Aegilops tauschii genome reveals multiple impacts of transposons.</title>
        <authorList>
            <person name="Zhao G."/>
            <person name="Zou C."/>
            <person name="Li K."/>
            <person name="Wang K."/>
            <person name="Li T."/>
            <person name="Gao L."/>
            <person name="Zhang X."/>
            <person name="Wang H."/>
            <person name="Yang Z."/>
            <person name="Liu X."/>
            <person name="Jiang W."/>
            <person name="Mao L."/>
            <person name="Kong X."/>
            <person name="Jiao Y."/>
            <person name="Jia J."/>
        </authorList>
    </citation>
    <scope>NUCLEOTIDE SEQUENCE [LARGE SCALE GENOMIC DNA]</scope>
    <source>
        <strain evidence="4">cv. AL8/78</strain>
    </source>
</reference>